<evidence type="ECO:0000259" key="2">
    <source>
        <dbReference type="Pfam" id="PF12146"/>
    </source>
</evidence>
<dbReference type="OrthoDB" id="9773293at2"/>
<accession>A0A432X9J9</accession>
<dbReference type="InterPro" id="IPR000073">
    <property type="entry name" value="AB_hydrolase_1"/>
</dbReference>
<sequence>MKAIRWIAIILFTLLVGVMLWVLVLHWSSFDENTSLTEQVQAQAPGHYVELEAGLTHYQAFGSPGAPVVVLVHGFSIPASVWGETGAYLAAEGFYVIQYDLFGRGYSARPDVPYIGSLFEGQLIELLDALSIQQPVHLVGLSMGGAVAARTVAHHPERFHSLSLVAPLHQPIPPLGIPAGLGYYMLSAFYVPAIAKSLEENNFAESTKQALQESYQQQKQIRGFTRALTSSLYHFSPDNHPQYYREVAAAGVPVWLAWGTADTTVPFSQNEAVRRDAHVSEQNFVVFEGAGHTPHLEQSDLFNAALTTFLKSL</sequence>
<dbReference type="EMBL" id="PIPQ01000001">
    <property type="protein sequence ID" value="RUO43986.1"/>
    <property type="molecule type" value="Genomic_DNA"/>
</dbReference>
<feature type="transmembrane region" description="Helical" evidence="1">
    <location>
        <begin position="7"/>
        <end position="27"/>
    </location>
</feature>
<evidence type="ECO:0000256" key="1">
    <source>
        <dbReference type="SAM" id="Phobius"/>
    </source>
</evidence>
<dbReference type="GO" id="GO:0046464">
    <property type="term" value="P:acylglycerol catabolic process"/>
    <property type="evidence" value="ECO:0007669"/>
    <property type="project" value="TreeGrafter"/>
</dbReference>
<dbReference type="PANTHER" id="PTHR43798:SF33">
    <property type="entry name" value="HYDROLASE, PUTATIVE (AFU_ORTHOLOGUE AFUA_2G14860)-RELATED"/>
    <property type="match status" value="1"/>
</dbReference>
<proteinExistence type="predicted"/>
<evidence type="ECO:0000313" key="4">
    <source>
        <dbReference type="Proteomes" id="UP000286976"/>
    </source>
</evidence>
<dbReference type="AlphaFoldDB" id="A0A432X9J9"/>
<dbReference type="Gene3D" id="3.40.50.1820">
    <property type="entry name" value="alpha/beta hydrolase"/>
    <property type="match status" value="1"/>
</dbReference>
<reference evidence="3 4" key="1">
    <citation type="journal article" date="2011" name="Front. Microbiol.">
        <title>Genomic signatures of strain selection and enhancement in Bacillus atrophaeus var. globigii, a historical biowarfare simulant.</title>
        <authorList>
            <person name="Gibbons H.S."/>
            <person name="Broomall S.M."/>
            <person name="McNew L.A."/>
            <person name="Daligault H."/>
            <person name="Chapman C."/>
            <person name="Bruce D."/>
            <person name="Karavis M."/>
            <person name="Krepps M."/>
            <person name="McGregor P.A."/>
            <person name="Hong C."/>
            <person name="Park K.H."/>
            <person name="Akmal A."/>
            <person name="Feldman A."/>
            <person name="Lin J.S."/>
            <person name="Chang W.E."/>
            <person name="Higgs B.W."/>
            <person name="Demirev P."/>
            <person name="Lindquist J."/>
            <person name="Liem A."/>
            <person name="Fochler E."/>
            <person name="Read T.D."/>
            <person name="Tapia R."/>
            <person name="Johnson S."/>
            <person name="Bishop-Lilly K.A."/>
            <person name="Detter C."/>
            <person name="Han C."/>
            <person name="Sozhamannan S."/>
            <person name="Rosenzweig C.N."/>
            <person name="Skowronski E.W."/>
        </authorList>
    </citation>
    <scope>NUCLEOTIDE SEQUENCE [LARGE SCALE GENOMIC DNA]</scope>
    <source>
        <strain evidence="3 4">AIT1</strain>
    </source>
</reference>
<dbReference type="InterPro" id="IPR022742">
    <property type="entry name" value="Hydrolase_4"/>
</dbReference>
<dbReference type="InterPro" id="IPR050266">
    <property type="entry name" value="AB_hydrolase_sf"/>
</dbReference>
<keyword evidence="4" id="KW-1185">Reference proteome</keyword>
<organism evidence="3 4">
    <name type="scientific">Aliidiomarina taiwanensis</name>
    <dbReference type="NCBI Taxonomy" id="946228"/>
    <lineage>
        <taxon>Bacteria</taxon>
        <taxon>Pseudomonadati</taxon>
        <taxon>Pseudomonadota</taxon>
        <taxon>Gammaproteobacteria</taxon>
        <taxon>Alteromonadales</taxon>
        <taxon>Idiomarinaceae</taxon>
        <taxon>Aliidiomarina</taxon>
    </lineage>
</organism>
<comment type="caution">
    <text evidence="3">The sequence shown here is derived from an EMBL/GenBank/DDBJ whole genome shotgun (WGS) entry which is preliminary data.</text>
</comment>
<dbReference type="Pfam" id="PF12146">
    <property type="entry name" value="Hydrolase_4"/>
    <property type="match status" value="1"/>
</dbReference>
<dbReference type="PRINTS" id="PR00111">
    <property type="entry name" value="ABHYDROLASE"/>
</dbReference>
<evidence type="ECO:0000313" key="3">
    <source>
        <dbReference type="EMBL" id="RUO43986.1"/>
    </source>
</evidence>
<keyword evidence="1" id="KW-0812">Transmembrane</keyword>
<dbReference type="RefSeq" id="WP_126756382.1">
    <property type="nucleotide sequence ID" value="NZ_PIPQ01000001.1"/>
</dbReference>
<dbReference type="PANTHER" id="PTHR43798">
    <property type="entry name" value="MONOACYLGLYCEROL LIPASE"/>
    <property type="match status" value="1"/>
</dbReference>
<gene>
    <name evidence="3" type="ORF">CWE15_02040</name>
</gene>
<dbReference type="GO" id="GO:0047372">
    <property type="term" value="F:monoacylglycerol lipase activity"/>
    <property type="evidence" value="ECO:0007669"/>
    <property type="project" value="TreeGrafter"/>
</dbReference>
<keyword evidence="1" id="KW-0472">Membrane</keyword>
<dbReference type="InterPro" id="IPR029058">
    <property type="entry name" value="AB_hydrolase_fold"/>
</dbReference>
<keyword evidence="1" id="KW-1133">Transmembrane helix</keyword>
<name>A0A432X9J9_9GAMM</name>
<dbReference type="GO" id="GO:0016020">
    <property type="term" value="C:membrane"/>
    <property type="evidence" value="ECO:0007669"/>
    <property type="project" value="TreeGrafter"/>
</dbReference>
<feature type="domain" description="Serine aminopeptidase S33" evidence="2">
    <location>
        <begin position="68"/>
        <end position="298"/>
    </location>
</feature>
<protein>
    <recommendedName>
        <fullName evidence="2">Serine aminopeptidase S33 domain-containing protein</fullName>
    </recommendedName>
</protein>
<dbReference type="SUPFAM" id="SSF53474">
    <property type="entry name" value="alpha/beta-Hydrolases"/>
    <property type="match status" value="1"/>
</dbReference>
<dbReference type="Proteomes" id="UP000286976">
    <property type="component" value="Unassembled WGS sequence"/>
</dbReference>